<dbReference type="GO" id="GO:0005886">
    <property type="term" value="C:plasma membrane"/>
    <property type="evidence" value="ECO:0007669"/>
    <property type="project" value="UniProtKB-SubCell"/>
</dbReference>
<keyword evidence="4 11" id="KW-1003">Cell membrane</keyword>
<evidence type="ECO:0000256" key="1">
    <source>
        <dbReference type="ARBA" id="ARBA00002246"/>
    </source>
</evidence>
<dbReference type="EMBL" id="JAGEUA010000001">
    <property type="protein sequence ID" value="KAL1022236.1"/>
    <property type="molecule type" value="Genomic_DNA"/>
</dbReference>
<dbReference type="PRINTS" id="PR01077">
    <property type="entry name" value="CLAUDIN"/>
</dbReference>
<evidence type="ECO:0000256" key="4">
    <source>
        <dbReference type="ARBA" id="ARBA00022475"/>
    </source>
</evidence>
<feature type="transmembrane region" description="Helical" evidence="11">
    <location>
        <begin position="129"/>
        <end position="151"/>
    </location>
</feature>
<dbReference type="AlphaFoldDB" id="A0ABD0Y5F3"/>
<reference evidence="13 14" key="1">
    <citation type="submission" date="2024-06" db="EMBL/GenBank/DDBJ databases">
        <authorList>
            <person name="Pan Q."/>
            <person name="Wen M."/>
            <person name="Jouanno E."/>
            <person name="Zahm M."/>
            <person name="Klopp C."/>
            <person name="Cabau C."/>
            <person name="Louis A."/>
            <person name="Berthelot C."/>
            <person name="Parey E."/>
            <person name="Roest Crollius H."/>
            <person name="Montfort J."/>
            <person name="Robinson-Rechavi M."/>
            <person name="Bouchez O."/>
            <person name="Lampietro C."/>
            <person name="Lopez Roques C."/>
            <person name="Donnadieu C."/>
            <person name="Postlethwait J."/>
            <person name="Bobe J."/>
            <person name="Verreycken H."/>
            <person name="Guiguen Y."/>
        </authorList>
    </citation>
    <scope>NUCLEOTIDE SEQUENCE [LARGE SCALE GENOMIC DNA]</scope>
    <source>
        <strain evidence="13">Up_M1</strain>
        <tissue evidence="13">Testis</tissue>
    </source>
</reference>
<comment type="function">
    <text evidence="11">Claudins function as major constituents of the tight junction complexes that regulate the permeability of epithelia.</text>
</comment>
<keyword evidence="7 11" id="KW-0965">Cell junction</keyword>
<dbReference type="Pfam" id="PF00822">
    <property type="entry name" value="PMP22_Claudin"/>
    <property type="match status" value="1"/>
</dbReference>
<dbReference type="Proteomes" id="UP001557470">
    <property type="component" value="Unassembled WGS sequence"/>
</dbReference>
<dbReference type="Gene3D" id="1.20.140.150">
    <property type="match status" value="1"/>
</dbReference>
<evidence type="ECO:0000256" key="3">
    <source>
        <dbReference type="ARBA" id="ARBA00022427"/>
    </source>
</evidence>
<evidence type="ECO:0000313" key="14">
    <source>
        <dbReference type="Proteomes" id="UP001557470"/>
    </source>
</evidence>
<feature type="region of interest" description="Disordered" evidence="12">
    <location>
        <begin position="205"/>
        <end position="226"/>
    </location>
</feature>
<accession>A0ABD0Y5F3</accession>
<dbReference type="PANTHER" id="PTHR12002">
    <property type="entry name" value="CLAUDIN"/>
    <property type="match status" value="1"/>
</dbReference>
<sequence>MTAKPFVAMANSCLQVSGFMMSCIGWVGILIATATNDWVVTCKYGMNTCKKMDELGAKGLWAECVISTALYHCISLTQILELPAYIQTSRALMITGSLLGLPAVGMVLTAMPCISLGDEPQSAKNKRSVLGGVLTLLVALCGAVSTVWFPIGAHNEQGLMSFGFSLYAGWVGTAFSLLGGALIACCSTEPSQNYNNHDNNRFYYSKSQGPGSPTPPSTNHAKSAHV</sequence>
<comment type="subunit">
    <text evidence="10">Interacts with tetraspanin-3/TSPAN3. Interacts with OCLN.</text>
</comment>
<dbReference type="GO" id="GO:0005923">
    <property type="term" value="C:bicellular tight junction"/>
    <property type="evidence" value="ECO:0007669"/>
    <property type="project" value="UniProtKB-SubCell"/>
</dbReference>
<comment type="function">
    <text evidence="1">Plays a major role in tight junction-specific obliteration of the intercellular space, through calcium-independent cell-adhesion activity.</text>
</comment>
<evidence type="ECO:0000256" key="10">
    <source>
        <dbReference type="ARBA" id="ARBA00046524"/>
    </source>
</evidence>
<dbReference type="PROSITE" id="PS01346">
    <property type="entry name" value="CLAUDIN"/>
    <property type="match status" value="1"/>
</dbReference>
<comment type="caution">
    <text evidence="13">The sequence shown here is derived from an EMBL/GenBank/DDBJ whole genome shotgun (WGS) entry which is preliminary data.</text>
</comment>
<dbReference type="PRINTS" id="PR01384">
    <property type="entry name" value="CLAUDIN11"/>
</dbReference>
<evidence type="ECO:0000256" key="9">
    <source>
        <dbReference type="ARBA" id="ARBA00023136"/>
    </source>
</evidence>
<dbReference type="InterPro" id="IPR003555">
    <property type="entry name" value="Claudin11"/>
</dbReference>
<keyword evidence="5" id="KW-0597">Phosphoprotein</keyword>
<protein>
    <recommendedName>
        <fullName evidence="11">Claudin</fullName>
    </recommendedName>
</protein>
<dbReference type="PROSITE" id="PS51257">
    <property type="entry name" value="PROKAR_LIPOPROTEIN"/>
    <property type="match status" value="1"/>
</dbReference>
<evidence type="ECO:0000256" key="7">
    <source>
        <dbReference type="ARBA" id="ARBA00022949"/>
    </source>
</evidence>
<proteinExistence type="inferred from homology"/>
<feature type="transmembrane region" description="Helical" evidence="11">
    <location>
        <begin position="163"/>
        <end position="185"/>
    </location>
</feature>
<organism evidence="13 14">
    <name type="scientific">Umbra pygmaea</name>
    <name type="common">Eastern mudminnow</name>
    <dbReference type="NCBI Taxonomy" id="75934"/>
    <lineage>
        <taxon>Eukaryota</taxon>
        <taxon>Metazoa</taxon>
        <taxon>Chordata</taxon>
        <taxon>Craniata</taxon>
        <taxon>Vertebrata</taxon>
        <taxon>Euteleostomi</taxon>
        <taxon>Actinopterygii</taxon>
        <taxon>Neopterygii</taxon>
        <taxon>Teleostei</taxon>
        <taxon>Protacanthopterygii</taxon>
        <taxon>Esociformes</taxon>
        <taxon>Umbridae</taxon>
        <taxon>Umbra</taxon>
    </lineage>
</organism>
<feature type="transmembrane region" description="Helical" evidence="11">
    <location>
        <begin position="19"/>
        <end position="39"/>
    </location>
</feature>
<name>A0ABD0Y5F3_UMBPY</name>
<dbReference type="InterPro" id="IPR017974">
    <property type="entry name" value="Claudin_CS"/>
</dbReference>
<evidence type="ECO:0000256" key="2">
    <source>
        <dbReference type="ARBA" id="ARBA00008295"/>
    </source>
</evidence>
<comment type="similarity">
    <text evidence="2 11">Belongs to the claudin family.</text>
</comment>
<evidence type="ECO:0000256" key="11">
    <source>
        <dbReference type="RuleBase" id="RU060637"/>
    </source>
</evidence>
<gene>
    <name evidence="13" type="ORF">UPYG_G00024050</name>
</gene>
<keyword evidence="3 11" id="KW-0796">Tight junction</keyword>
<dbReference type="InterPro" id="IPR006187">
    <property type="entry name" value="Claudin"/>
</dbReference>
<keyword evidence="9 11" id="KW-0472">Membrane</keyword>
<evidence type="ECO:0000256" key="8">
    <source>
        <dbReference type="ARBA" id="ARBA00022989"/>
    </source>
</evidence>
<feature type="transmembrane region" description="Helical" evidence="11">
    <location>
        <begin position="92"/>
        <end position="117"/>
    </location>
</feature>
<evidence type="ECO:0000256" key="5">
    <source>
        <dbReference type="ARBA" id="ARBA00022553"/>
    </source>
</evidence>
<comment type="subcellular location">
    <subcellularLocation>
        <location evidence="11">Cell junction</location>
        <location evidence="11">Tight junction</location>
    </subcellularLocation>
    <subcellularLocation>
        <location evidence="11">Cell membrane</location>
        <topology evidence="11">Multi-pass membrane protein</topology>
    </subcellularLocation>
</comment>
<evidence type="ECO:0000256" key="12">
    <source>
        <dbReference type="SAM" id="MobiDB-lite"/>
    </source>
</evidence>
<dbReference type="InterPro" id="IPR004031">
    <property type="entry name" value="PMP22/EMP/MP20/Claudin"/>
</dbReference>
<evidence type="ECO:0000313" key="13">
    <source>
        <dbReference type="EMBL" id="KAL1022236.1"/>
    </source>
</evidence>
<keyword evidence="6 11" id="KW-0812">Transmembrane</keyword>
<evidence type="ECO:0000256" key="6">
    <source>
        <dbReference type="ARBA" id="ARBA00022692"/>
    </source>
</evidence>
<keyword evidence="8 11" id="KW-1133">Transmembrane helix</keyword>
<keyword evidence="14" id="KW-1185">Reference proteome</keyword>